<comment type="caution">
    <text evidence="1">The sequence shown here is derived from an EMBL/GenBank/DDBJ whole genome shotgun (WGS) entry which is preliminary data.</text>
</comment>
<keyword evidence="2" id="KW-1185">Reference proteome</keyword>
<evidence type="ECO:0000313" key="1">
    <source>
        <dbReference type="EMBL" id="KAK8054706.1"/>
    </source>
</evidence>
<name>A0ABR1U722_9PEZI</name>
<evidence type="ECO:0000313" key="2">
    <source>
        <dbReference type="Proteomes" id="UP001480595"/>
    </source>
</evidence>
<protein>
    <submittedName>
        <fullName evidence="1">Uncharacterized protein</fullName>
    </submittedName>
</protein>
<accession>A0ABR1U722</accession>
<dbReference type="Proteomes" id="UP001480595">
    <property type="component" value="Unassembled WGS sequence"/>
</dbReference>
<dbReference type="EMBL" id="JAQQWL010000010">
    <property type="protein sequence ID" value="KAK8054706.1"/>
    <property type="molecule type" value="Genomic_DNA"/>
</dbReference>
<dbReference type="GeneID" id="92094245"/>
<reference evidence="1 2" key="1">
    <citation type="submission" date="2023-01" db="EMBL/GenBank/DDBJ databases">
        <title>Analysis of 21 Apiospora genomes using comparative genomics revels a genus with tremendous synthesis potential of carbohydrate active enzymes and secondary metabolites.</title>
        <authorList>
            <person name="Sorensen T."/>
        </authorList>
    </citation>
    <scope>NUCLEOTIDE SEQUENCE [LARGE SCALE GENOMIC DNA]</scope>
    <source>
        <strain evidence="1 2">CBS 135458</strain>
    </source>
</reference>
<organism evidence="1 2">
    <name type="scientific">Apiospora phragmitis</name>
    <dbReference type="NCBI Taxonomy" id="2905665"/>
    <lineage>
        <taxon>Eukaryota</taxon>
        <taxon>Fungi</taxon>
        <taxon>Dikarya</taxon>
        <taxon>Ascomycota</taxon>
        <taxon>Pezizomycotina</taxon>
        <taxon>Sordariomycetes</taxon>
        <taxon>Xylariomycetidae</taxon>
        <taxon>Amphisphaeriales</taxon>
        <taxon>Apiosporaceae</taxon>
        <taxon>Apiospora</taxon>
    </lineage>
</organism>
<proteinExistence type="predicted"/>
<gene>
    <name evidence="1" type="ORF">PG994_009773</name>
</gene>
<sequence length="302" mass="33863">MWHYFLWLYQHGIETYGQIDFQSNEASEDMKRCGIRDLIPGSTTAHHIAFRIGISMHCAVNNALKHGYYSAAKAMTPIIIADVMDDCSCECSPNGCSPLITALKRFLTNIPAHDGGASELATRFSTLVGELKIVTGRSGFDIGAAQEYIKTNWVKRMEQEITVEPDEDLDIDRAHLGARDRTMQDLASYRDLWSIPSSQTPCSHYLDQLPDQEAVDPLERHVPVRKGEVEARRVIASRHTAYLARQAQTDPVGILSAVDTRRCVNRSCRDASQIRRSEPLIRESDHHTGFAAIHQVHGHAEK</sequence>
<dbReference type="RefSeq" id="XP_066713352.1">
    <property type="nucleotide sequence ID" value="XM_066861182.1"/>
</dbReference>